<name>A0A3N4EFN7_9GAMM</name>
<sequence>MILGRHSMGNVTRKQGDFQITNRGANVGIDRVIKATAGDPAQVKPSEWNNPFSAVELKVLKRFKQLNTEAIIHGSNAMLSKTKNIEILTDIGLSIPTKPALRLI</sequence>
<evidence type="ECO:0000313" key="1">
    <source>
        <dbReference type="EMBL" id="RPA33050.1"/>
    </source>
</evidence>
<accession>A0A3N4EFN7</accession>
<dbReference type="AlphaFoldDB" id="A0A3N4EFN7"/>
<protein>
    <submittedName>
        <fullName evidence="1">Uncharacterized protein</fullName>
    </submittedName>
</protein>
<comment type="caution">
    <text evidence="1">The sequence shown here is derived from an EMBL/GenBank/DDBJ whole genome shotgun (WGS) entry which is preliminary data.</text>
</comment>
<reference evidence="2" key="1">
    <citation type="submission" date="2018-11" db="EMBL/GenBank/DDBJ databases">
        <title>Shewanella sp. R106.</title>
        <authorList>
            <person name="Hwang Y.J."/>
            <person name="Hwang C.Y."/>
        </authorList>
    </citation>
    <scope>NUCLEOTIDE SEQUENCE [LARGE SCALE GENOMIC DNA]</scope>
    <source>
        <strain evidence="2">R106</strain>
    </source>
</reference>
<dbReference type="EMBL" id="RKKB01000002">
    <property type="protein sequence ID" value="RPA33050.1"/>
    <property type="molecule type" value="Genomic_DNA"/>
</dbReference>
<organism evidence="1 2">
    <name type="scientific">Shewanella psychromarinicola</name>
    <dbReference type="NCBI Taxonomy" id="2487742"/>
    <lineage>
        <taxon>Bacteria</taxon>
        <taxon>Pseudomonadati</taxon>
        <taxon>Pseudomonadota</taxon>
        <taxon>Gammaproteobacteria</taxon>
        <taxon>Alteromonadales</taxon>
        <taxon>Shewanellaceae</taxon>
        <taxon>Shewanella</taxon>
    </lineage>
</organism>
<evidence type="ECO:0000313" key="2">
    <source>
        <dbReference type="Proteomes" id="UP000278855"/>
    </source>
</evidence>
<dbReference type="Proteomes" id="UP000278855">
    <property type="component" value="Unassembled WGS sequence"/>
</dbReference>
<proteinExistence type="predicted"/>
<gene>
    <name evidence="1" type="ORF">EGC77_06730</name>
</gene>